<keyword evidence="1" id="KW-1133">Transmembrane helix</keyword>
<feature type="transmembrane region" description="Helical" evidence="1">
    <location>
        <begin position="32"/>
        <end position="57"/>
    </location>
</feature>
<sequence length="148" mass="15487">MTDADLTPDAARDLLTVADAARERGDDISRRALLGPAMSAFIGLLLGAFLLASIYLFPTATPLQGLLISGGYAVGILASVTAYNVGRRATPTGWLQRYQKGLALSCGVFAVALALSFLVEERSAALWVPLAVATALPIAILGSTRARR</sequence>
<evidence type="ECO:0000313" key="2">
    <source>
        <dbReference type="EMBL" id="BDZ49503.1"/>
    </source>
</evidence>
<accession>A0ABN6Y0K8</accession>
<dbReference type="EMBL" id="AP027732">
    <property type="protein sequence ID" value="BDZ49503.1"/>
    <property type="molecule type" value="Genomic_DNA"/>
</dbReference>
<dbReference type="RefSeq" id="WP_286346283.1">
    <property type="nucleotide sequence ID" value="NZ_AP027732.1"/>
</dbReference>
<protein>
    <submittedName>
        <fullName evidence="2">Uncharacterized protein</fullName>
    </submittedName>
</protein>
<feature type="transmembrane region" description="Helical" evidence="1">
    <location>
        <begin position="98"/>
        <end position="118"/>
    </location>
</feature>
<dbReference type="Proteomes" id="UP001321486">
    <property type="component" value="Chromosome"/>
</dbReference>
<evidence type="ECO:0000313" key="3">
    <source>
        <dbReference type="Proteomes" id="UP001321486"/>
    </source>
</evidence>
<proteinExistence type="predicted"/>
<keyword evidence="3" id="KW-1185">Reference proteome</keyword>
<keyword evidence="1" id="KW-0472">Membrane</keyword>
<name>A0ABN6Y0K8_9MICO</name>
<reference evidence="3" key="1">
    <citation type="journal article" date="2019" name="Int. J. Syst. Evol. Microbiol.">
        <title>The Global Catalogue of Microorganisms (GCM) 10K type strain sequencing project: providing services to taxonomists for standard genome sequencing and annotation.</title>
        <authorList>
            <consortium name="The Broad Institute Genomics Platform"/>
            <consortium name="The Broad Institute Genome Sequencing Center for Infectious Disease"/>
            <person name="Wu L."/>
            <person name="Ma J."/>
        </authorList>
    </citation>
    <scope>NUCLEOTIDE SEQUENCE [LARGE SCALE GENOMIC DNA]</scope>
    <source>
        <strain evidence="3">NBRC 108728</strain>
    </source>
</reference>
<evidence type="ECO:0000256" key="1">
    <source>
        <dbReference type="SAM" id="Phobius"/>
    </source>
</evidence>
<keyword evidence="1" id="KW-0812">Transmembrane</keyword>
<feature type="transmembrane region" description="Helical" evidence="1">
    <location>
        <begin position="124"/>
        <end position="142"/>
    </location>
</feature>
<gene>
    <name evidence="2" type="ORF">GCM10025867_17440</name>
</gene>
<organism evidence="2 3">
    <name type="scientific">Frondihabitans sucicola</name>
    <dbReference type="NCBI Taxonomy" id="1268041"/>
    <lineage>
        <taxon>Bacteria</taxon>
        <taxon>Bacillati</taxon>
        <taxon>Actinomycetota</taxon>
        <taxon>Actinomycetes</taxon>
        <taxon>Micrococcales</taxon>
        <taxon>Microbacteriaceae</taxon>
        <taxon>Frondihabitans</taxon>
    </lineage>
</organism>
<feature type="transmembrane region" description="Helical" evidence="1">
    <location>
        <begin position="63"/>
        <end position="86"/>
    </location>
</feature>